<keyword evidence="2" id="KW-1185">Reference proteome</keyword>
<proteinExistence type="predicted"/>
<dbReference type="RefSeq" id="WP_252555991.1">
    <property type="nucleotide sequence ID" value="NZ_CP099468.1"/>
</dbReference>
<evidence type="ECO:0000313" key="1">
    <source>
        <dbReference type="EMBL" id="USQ89261.1"/>
    </source>
</evidence>
<gene>
    <name evidence="1" type="ORF">NFX46_39330</name>
</gene>
<organism evidence="1 2">
    <name type="scientific">Streptomyces phaeoluteigriseus</name>
    <dbReference type="NCBI Taxonomy" id="114686"/>
    <lineage>
        <taxon>Bacteria</taxon>
        <taxon>Bacillati</taxon>
        <taxon>Actinomycetota</taxon>
        <taxon>Actinomycetes</taxon>
        <taxon>Kitasatosporales</taxon>
        <taxon>Streptomycetaceae</taxon>
        <taxon>Streptomyces</taxon>
        <taxon>Streptomyces aurantiacus group</taxon>
    </lineage>
</organism>
<sequence length="174" mass="19097">MTDHVIINAPEGSNPNGWTDGEPLMEAIATAVFEQCTIEPTVGLVVDDPRNIAAVAAAVARRLLTDGHRPAPQAWPTPEQAYADAPSINNEIGWTARTLATAECFTELGREFYLRKAALLDRIALLHEPDTLNSDAETAEAAALHLLDLDQPAIICDPRTYVRQQYARWTTDHQ</sequence>
<protein>
    <submittedName>
        <fullName evidence="1">Uncharacterized protein</fullName>
    </submittedName>
</protein>
<accession>A0ABY4ZJT8</accession>
<dbReference type="EMBL" id="CP099468">
    <property type="protein sequence ID" value="USQ89261.1"/>
    <property type="molecule type" value="Genomic_DNA"/>
</dbReference>
<evidence type="ECO:0000313" key="2">
    <source>
        <dbReference type="Proteomes" id="UP001056374"/>
    </source>
</evidence>
<dbReference type="Proteomes" id="UP001056374">
    <property type="component" value="Chromosome"/>
</dbReference>
<name>A0ABY4ZJT8_9ACTN</name>
<reference evidence="1" key="1">
    <citation type="submission" date="2022-06" db="EMBL/GenBank/DDBJ databases">
        <title>Complete genome sequence of soil microorganisms Streptomyces sp. Qhu-M197 isolated from Alpine meadows habitats on the Tibetan Plateau.</title>
        <authorList>
            <person name="Zhang B."/>
            <person name="Xiang X."/>
            <person name="Fan J."/>
        </authorList>
    </citation>
    <scope>NUCLEOTIDE SEQUENCE</scope>
    <source>
        <strain evidence="1">Qhu-M197</strain>
    </source>
</reference>